<gene>
    <name evidence="1" type="ORF">RRG08_008026</name>
</gene>
<name>A0AAE1DYY0_9GAST</name>
<dbReference type="AlphaFoldDB" id="A0AAE1DYY0"/>
<comment type="caution">
    <text evidence="1">The sequence shown here is derived from an EMBL/GenBank/DDBJ whole genome shotgun (WGS) entry which is preliminary data.</text>
</comment>
<protein>
    <submittedName>
        <fullName evidence="1">Uncharacterized protein</fullName>
    </submittedName>
</protein>
<organism evidence="1 2">
    <name type="scientific">Elysia crispata</name>
    <name type="common">lettuce slug</name>
    <dbReference type="NCBI Taxonomy" id="231223"/>
    <lineage>
        <taxon>Eukaryota</taxon>
        <taxon>Metazoa</taxon>
        <taxon>Spiralia</taxon>
        <taxon>Lophotrochozoa</taxon>
        <taxon>Mollusca</taxon>
        <taxon>Gastropoda</taxon>
        <taxon>Heterobranchia</taxon>
        <taxon>Euthyneura</taxon>
        <taxon>Panpulmonata</taxon>
        <taxon>Sacoglossa</taxon>
        <taxon>Placobranchoidea</taxon>
        <taxon>Plakobranchidae</taxon>
        <taxon>Elysia</taxon>
    </lineage>
</organism>
<reference evidence="1" key="1">
    <citation type="journal article" date="2023" name="G3 (Bethesda)">
        <title>A reference genome for the long-term kleptoplast-retaining sea slug Elysia crispata morphotype clarki.</title>
        <authorList>
            <person name="Eastman K.E."/>
            <person name="Pendleton A.L."/>
            <person name="Shaikh M.A."/>
            <person name="Suttiyut T."/>
            <person name="Ogas R."/>
            <person name="Tomko P."/>
            <person name="Gavelis G."/>
            <person name="Widhalm J.R."/>
            <person name="Wisecaver J.H."/>
        </authorList>
    </citation>
    <scope>NUCLEOTIDE SEQUENCE</scope>
    <source>
        <strain evidence="1">ECLA1</strain>
    </source>
</reference>
<dbReference type="EMBL" id="JAWDGP010001825">
    <property type="protein sequence ID" value="KAK3787892.1"/>
    <property type="molecule type" value="Genomic_DNA"/>
</dbReference>
<proteinExistence type="predicted"/>
<evidence type="ECO:0000313" key="2">
    <source>
        <dbReference type="Proteomes" id="UP001283361"/>
    </source>
</evidence>
<accession>A0AAE1DYY0</accession>
<keyword evidence="2" id="KW-1185">Reference proteome</keyword>
<sequence length="165" mass="18649">MDTSSRHSVEDFTLGLLRFPRQLATLLEHFRSQDLLNTAREEGGDYRVRESRVMTSSVERVGGGGRDGVNDNRTRSRGVEFPEDGVIGGQLKHTREGGGKRKQKILVGESNVRMKTVSPVRNVNQKERFPPKENCAFSIFVLTPSFLLKICHMLKLPQEYLTTCN</sequence>
<evidence type="ECO:0000313" key="1">
    <source>
        <dbReference type="EMBL" id="KAK3787892.1"/>
    </source>
</evidence>
<dbReference type="Proteomes" id="UP001283361">
    <property type="component" value="Unassembled WGS sequence"/>
</dbReference>